<organism evidence="1 2">
    <name type="scientific">Monilinia fructicola</name>
    <name type="common">Brown rot fungus</name>
    <name type="synonym">Ciboria fructicola</name>
    <dbReference type="NCBI Taxonomy" id="38448"/>
    <lineage>
        <taxon>Eukaryota</taxon>
        <taxon>Fungi</taxon>
        <taxon>Dikarya</taxon>
        <taxon>Ascomycota</taxon>
        <taxon>Pezizomycotina</taxon>
        <taxon>Leotiomycetes</taxon>
        <taxon>Helotiales</taxon>
        <taxon>Sclerotiniaceae</taxon>
        <taxon>Monilinia</taxon>
    </lineage>
</organism>
<dbReference type="Proteomes" id="UP000322873">
    <property type="component" value="Unassembled WGS sequence"/>
</dbReference>
<reference evidence="1 2" key="1">
    <citation type="submission" date="2019-06" db="EMBL/GenBank/DDBJ databases">
        <title>Genome Sequence of the Brown Rot Fungal Pathogen Monilinia fructicola.</title>
        <authorList>
            <person name="De Miccolis Angelini R.M."/>
            <person name="Landi L."/>
            <person name="Abate D."/>
            <person name="Pollastro S."/>
            <person name="Romanazzi G."/>
            <person name="Faretra F."/>
        </authorList>
    </citation>
    <scope>NUCLEOTIDE SEQUENCE [LARGE SCALE GENOMIC DNA]</scope>
    <source>
        <strain evidence="1 2">Mfrc123</strain>
    </source>
</reference>
<gene>
    <name evidence="1" type="ORF">EYC84_001656</name>
</gene>
<accession>A0A5M9JU98</accession>
<keyword evidence="2" id="KW-1185">Reference proteome</keyword>
<protein>
    <submittedName>
        <fullName evidence="1">Uncharacterized protein</fullName>
    </submittedName>
</protein>
<dbReference type="AlphaFoldDB" id="A0A5M9JU98"/>
<comment type="caution">
    <text evidence="1">The sequence shown here is derived from an EMBL/GenBank/DDBJ whole genome shotgun (WGS) entry which is preliminary data.</text>
</comment>
<name>A0A5M9JU98_MONFR</name>
<evidence type="ECO:0000313" key="2">
    <source>
        <dbReference type="Proteomes" id="UP000322873"/>
    </source>
</evidence>
<proteinExistence type="predicted"/>
<dbReference type="EMBL" id="VICG01000005">
    <property type="protein sequence ID" value="KAA8571669.1"/>
    <property type="molecule type" value="Genomic_DNA"/>
</dbReference>
<evidence type="ECO:0000313" key="1">
    <source>
        <dbReference type="EMBL" id="KAA8571669.1"/>
    </source>
</evidence>
<sequence>MDCDTISSSQKLHISRVVFSFRIDDERYEVQSIVSHTFSFQASHLVLFGNGQGLQIGTFLSFSFDFCNDGVQASTESHFFRLGVLVFLAKVDVGQST</sequence>